<evidence type="ECO:0000313" key="3">
    <source>
        <dbReference type="Proteomes" id="UP000318538"/>
    </source>
</evidence>
<dbReference type="InterPro" id="IPR007486">
    <property type="entry name" value="YebE"/>
</dbReference>
<dbReference type="KEGG" id="rlc:K227x_60720"/>
<protein>
    <recommendedName>
        <fullName evidence="4">Inner membrane protein YebE</fullName>
    </recommendedName>
</protein>
<evidence type="ECO:0000313" key="2">
    <source>
        <dbReference type="EMBL" id="QDT07644.1"/>
    </source>
</evidence>
<feature type="compositionally biased region" description="Low complexity" evidence="1">
    <location>
        <begin position="1"/>
        <end position="10"/>
    </location>
</feature>
<organism evidence="2 3">
    <name type="scientific">Rubripirellula lacrimiformis</name>
    <dbReference type="NCBI Taxonomy" id="1930273"/>
    <lineage>
        <taxon>Bacteria</taxon>
        <taxon>Pseudomonadati</taxon>
        <taxon>Planctomycetota</taxon>
        <taxon>Planctomycetia</taxon>
        <taxon>Pirellulales</taxon>
        <taxon>Pirellulaceae</taxon>
        <taxon>Rubripirellula</taxon>
    </lineage>
</organism>
<dbReference type="AlphaFoldDB" id="A0A517NKH4"/>
<proteinExistence type="predicted"/>
<keyword evidence="3" id="KW-1185">Reference proteome</keyword>
<gene>
    <name evidence="2" type="ORF">K227x_60720</name>
</gene>
<evidence type="ECO:0000256" key="1">
    <source>
        <dbReference type="SAM" id="MobiDB-lite"/>
    </source>
</evidence>
<feature type="compositionally biased region" description="Low complexity" evidence="1">
    <location>
        <begin position="78"/>
        <end position="94"/>
    </location>
</feature>
<dbReference type="Pfam" id="PF04391">
    <property type="entry name" value="DUF533"/>
    <property type="match status" value="1"/>
</dbReference>
<reference evidence="2 3" key="1">
    <citation type="submission" date="2019-02" db="EMBL/GenBank/DDBJ databases">
        <title>Deep-cultivation of Planctomycetes and their phenomic and genomic characterization uncovers novel biology.</title>
        <authorList>
            <person name="Wiegand S."/>
            <person name="Jogler M."/>
            <person name="Boedeker C."/>
            <person name="Pinto D."/>
            <person name="Vollmers J."/>
            <person name="Rivas-Marin E."/>
            <person name="Kohn T."/>
            <person name="Peeters S.H."/>
            <person name="Heuer A."/>
            <person name="Rast P."/>
            <person name="Oberbeckmann S."/>
            <person name="Bunk B."/>
            <person name="Jeske O."/>
            <person name="Meyerdierks A."/>
            <person name="Storesund J.E."/>
            <person name="Kallscheuer N."/>
            <person name="Luecker S."/>
            <person name="Lage O.M."/>
            <person name="Pohl T."/>
            <person name="Merkel B.J."/>
            <person name="Hornburger P."/>
            <person name="Mueller R.-W."/>
            <person name="Bruemmer F."/>
            <person name="Labrenz M."/>
            <person name="Spormann A.M."/>
            <person name="Op den Camp H."/>
            <person name="Overmann J."/>
            <person name="Amann R."/>
            <person name="Jetten M.S.M."/>
            <person name="Mascher T."/>
            <person name="Medema M.H."/>
            <person name="Devos D.P."/>
            <person name="Kaster A.-K."/>
            <person name="Ovreas L."/>
            <person name="Rohde M."/>
            <person name="Galperin M.Y."/>
            <person name="Jogler C."/>
        </authorList>
    </citation>
    <scope>NUCLEOTIDE SEQUENCE [LARGE SCALE GENOMIC DNA]</scope>
    <source>
        <strain evidence="2 3">K22_7</strain>
    </source>
</reference>
<dbReference type="SUPFAM" id="SSF158682">
    <property type="entry name" value="TerB-like"/>
    <property type="match status" value="1"/>
</dbReference>
<dbReference type="Proteomes" id="UP000318538">
    <property type="component" value="Chromosome"/>
</dbReference>
<dbReference type="InterPro" id="IPR029024">
    <property type="entry name" value="TerB-like"/>
</dbReference>
<evidence type="ECO:0008006" key="4">
    <source>
        <dbReference type="Google" id="ProtNLM"/>
    </source>
</evidence>
<accession>A0A517NKH4</accession>
<dbReference type="CDD" id="cd07178">
    <property type="entry name" value="terB_like_YebE"/>
    <property type="match status" value="1"/>
</dbReference>
<sequence>MDILGALLGKKAGGGSPGGAVLKDILGGKRPQPKPQSPARQHPQARRPQTIDDAAKSLEDLLGVSHDHHQRQRETARQSAPRSNQPAPQAAPRRSPSPAPSWSPKEVESMNAQSKILVRGMVNAAKSDGQITQAEQDAILKQLDHVSQEEIEFLRSTFKEKLDVRDFTWSVPLGMEEQVYTVSLIAIDLDDQKEANYLADLAQGLRLASSRCNEIHRSLGAPIIFQS</sequence>
<dbReference type="EMBL" id="CP036525">
    <property type="protein sequence ID" value="QDT07644.1"/>
    <property type="molecule type" value="Genomic_DNA"/>
</dbReference>
<feature type="compositionally biased region" description="Basic and acidic residues" evidence="1">
    <location>
        <begin position="49"/>
        <end position="59"/>
    </location>
</feature>
<name>A0A517NKH4_9BACT</name>
<dbReference type="RefSeq" id="WP_218933602.1">
    <property type="nucleotide sequence ID" value="NZ_CP036525.1"/>
</dbReference>
<feature type="region of interest" description="Disordered" evidence="1">
    <location>
        <begin position="1"/>
        <end position="110"/>
    </location>
</feature>